<proteinExistence type="predicted"/>
<evidence type="ECO:0000259" key="4">
    <source>
        <dbReference type="PROSITE" id="PS50956"/>
    </source>
</evidence>
<evidence type="ECO:0000256" key="1">
    <source>
        <dbReference type="ARBA" id="ARBA00023015"/>
    </source>
</evidence>
<dbReference type="SUPFAM" id="SSF46785">
    <property type="entry name" value="Winged helix' DNA-binding domain"/>
    <property type="match status" value="1"/>
</dbReference>
<dbReference type="PROSITE" id="PS50956">
    <property type="entry name" value="HTH_ASNC_2"/>
    <property type="match status" value="1"/>
</dbReference>
<dbReference type="PRINTS" id="PR00033">
    <property type="entry name" value="HTHASNC"/>
</dbReference>
<dbReference type="InterPro" id="IPR019887">
    <property type="entry name" value="Tscrpt_reg_AsnC/Lrp_C"/>
</dbReference>
<evidence type="ECO:0000313" key="5">
    <source>
        <dbReference type="EMBL" id="GMG82016.1"/>
    </source>
</evidence>
<dbReference type="RefSeq" id="WP_285670761.1">
    <property type="nucleotide sequence ID" value="NZ_BSYI01000007.1"/>
</dbReference>
<dbReference type="Pfam" id="PF13404">
    <property type="entry name" value="HTH_AsnC-type"/>
    <property type="match status" value="1"/>
</dbReference>
<dbReference type="SUPFAM" id="SSF54909">
    <property type="entry name" value="Dimeric alpha+beta barrel"/>
    <property type="match status" value="1"/>
</dbReference>
<dbReference type="Gene3D" id="3.30.70.920">
    <property type="match status" value="1"/>
</dbReference>
<keyword evidence="1" id="KW-0805">Transcription regulation</keyword>
<evidence type="ECO:0000313" key="6">
    <source>
        <dbReference type="Proteomes" id="UP001239909"/>
    </source>
</evidence>
<name>A0ABQ6LHV7_9RHOB</name>
<organism evidence="5 6">
    <name type="scientific">Paralimibaculum aggregatum</name>
    <dbReference type="NCBI Taxonomy" id="3036245"/>
    <lineage>
        <taxon>Bacteria</taxon>
        <taxon>Pseudomonadati</taxon>
        <taxon>Pseudomonadota</taxon>
        <taxon>Alphaproteobacteria</taxon>
        <taxon>Rhodobacterales</taxon>
        <taxon>Paracoccaceae</taxon>
        <taxon>Paralimibaculum</taxon>
    </lineage>
</organism>
<dbReference type="InterPro" id="IPR036390">
    <property type="entry name" value="WH_DNA-bd_sf"/>
</dbReference>
<dbReference type="Pfam" id="PF01037">
    <property type="entry name" value="AsnC_trans_reg"/>
    <property type="match status" value="1"/>
</dbReference>
<sequence>MDDIDRKLIALLRHDGRRSVSDLAAELGLARATVRARLDRLIGSGEIAGFTVVMRSDLQADPVRAITLVEIEGKASDDVARRLAAMPEVLSVHTTNGRWDLVAEIGAPDLQSFDETLRRIRLLPGISLTETNILLSTRKRAGMVAPPR</sequence>
<evidence type="ECO:0000256" key="2">
    <source>
        <dbReference type="ARBA" id="ARBA00023125"/>
    </source>
</evidence>
<gene>
    <name evidence="5" type="ORF">LNKW23_12290</name>
</gene>
<accession>A0ABQ6LHV7</accession>
<dbReference type="InterPro" id="IPR036388">
    <property type="entry name" value="WH-like_DNA-bd_sf"/>
</dbReference>
<dbReference type="PANTHER" id="PTHR30154">
    <property type="entry name" value="LEUCINE-RESPONSIVE REGULATORY PROTEIN"/>
    <property type="match status" value="1"/>
</dbReference>
<keyword evidence="2" id="KW-0238">DNA-binding</keyword>
<dbReference type="Proteomes" id="UP001239909">
    <property type="component" value="Unassembled WGS sequence"/>
</dbReference>
<reference evidence="5 6" key="1">
    <citation type="submission" date="2023-04" db="EMBL/GenBank/DDBJ databases">
        <title>Marinoamorphus aggregata gen. nov., sp. Nov., isolate from tissue of brittle star Ophioplocus japonicus.</title>
        <authorList>
            <person name="Kawano K."/>
            <person name="Sawayama S."/>
            <person name="Nakagawa S."/>
        </authorList>
    </citation>
    <scope>NUCLEOTIDE SEQUENCE [LARGE SCALE GENOMIC DNA]</scope>
    <source>
        <strain evidence="5 6">NKW23</strain>
    </source>
</reference>
<feature type="domain" description="HTH asnC-type" evidence="4">
    <location>
        <begin position="1"/>
        <end position="75"/>
    </location>
</feature>
<dbReference type="Gene3D" id="1.10.10.10">
    <property type="entry name" value="Winged helix-like DNA-binding domain superfamily/Winged helix DNA-binding domain"/>
    <property type="match status" value="1"/>
</dbReference>
<dbReference type="InterPro" id="IPR000485">
    <property type="entry name" value="AsnC-type_HTH_dom"/>
</dbReference>
<evidence type="ECO:0000256" key="3">
    <source>
        <dbReference type="ARBA" id="ARBA00023163"/>
    </source>
</evidence>
<dbReference type="PANTHER" id="PTHR30154:SF34">
    <property type="entry name" value="TRANSCRIPTIONAL REGULATOR AZLB"/>
    <property type="match status" value="1"/>
</dbReference>
<keyword evidence="3" id="KW-0804">Transcription</keyword>
<dbReference type="InterPro" id="IPR011008">
    <property type="entry name" value="Dimeric_a/b-barrel"/>
</dbReference>
<dbReference type="InterPro" id="IPR019888">
    <property type="entry name" value="Tscrpt_reg_AsnC-like"/>
</dbReference>
<protein>
    <submittedName>
        <fullName evidence="5">Lrp/AsnC family transcriptional regulator</fullName>
    </submittedName>
</protein>
<dbReference type="SMART" id="SM00344">
    <property type="entry name" value="HTH_ASNC"/>
    <property type="match status" value="1"/>
</dbReference>
<dbReference type="EMBL" id="BSYI01000007">
    <property type="protein sequence ID" value="GMG82016.1"/>
    <property type="molecule type" value="Genomic_DNA"/>
</dbReference>
<keyword evidence="6" id="KW-1185">Reference proteome</keyword>
<comment type="caution">
    <text evidence="5">The sequence shown here is derived from an EMBL/GenBank/DDBJ whole genome shotgun (WGS) entry which is preliminary data.</text>
</comment>